<dbReference type="RefSeq" id="WP_234656278.1">
    <property type="nucleotide sequence ID" value="NZ_CP094997.1"/>
</dbReference>
<gene>
    <name evidence="1" type="ORF">LXM26_17250</name>
</gene>
<name>A0A9X1PMY2_9BACT</name>
<dbReference type="AlphaFoldDB" id="A0A9X1PMY2"/>
<dbReference type="EMBL" id="JAJTTC010000004">
    <property type="protein sequence ID" value="MCF0063259.1"/>
    <property type="molecule type" value="Genomic_DNA"/>
</dbReference>
<sequence>MAKTENFETWLSGIALESKEDVYDLYNSINNFERSGKFYTSKEVTNDGYEYLVKADGLEDHLHLDSDETKFAFIDHLKSNYTDADAADIDVWSEMKKDLGRLD</sequence>
<keyword evidence="2" id="KW-1185">Reference proteome</keyword>
<reference evidence="1" key="1">
    <citation type="submission" date="2021-12" db="EMBL/GenBank/DDBJ databases">
        <title>Novel species in genus Dyadobacter.</title>
        <authorList>
            <person name="Ma C."/>
        </authorList>
    </citation>
    <scope>NUCLEOTIDE SEQUENCE</scope>
    <source>
        <strain evidence="1">LJ419</strain>
    </source>
</reference>
<comment type="caution">
    <text evidence="1">The sequence shown here is derived from an EMBL/GenBank/DDBJ whole genome shotgun (WGS) entry which is preliminary data.</text>
</comment>
<proteinExistence type="predicted"/>
<protein>
    <submittedName>
        <fullName evidence="1">Uncharacterized protein</fullName>
    </submittedName>
</protein>
<evidence type="ECO:0000313" key="1">
    <source>
        <dbReference type="EMBL" id="MCF0063259.1"/>
    </source>
</evidence>
<dbReference type="Proteomes" id="UP001139000">
    <property type="component" value="Unassembled WGS sequence"/>
</dbReference>
<organism evidence="1 2">
    <name type="scientific">Dyadobacter chenwenxiniae</name>
    <dbReference type="NCBI Taxonomy" id="2906456"/>
    <lineage>
        <taxon>Bacteria</taxon>
        <taxon>Pseudomonadati</taxon>
        <taxon>Bacteroidota</taxon>
        <taxon>Cytophagia</taxon>
        <taxon>Cytophagales</taxon>
        <taxon>Spirosomataceae</taxon>
        <taxon>Dyadobacter</taxon>
    </lineage>
</organism>
<accession>A0A9X1PMY2</accession>
<evidence type="ECO:0000313" key="2">
    <source>
        <dbReference type="Proteomes" id="UP001139000"/>
    </source>
</evidence>